<dbReference type="AlphaFoldDB" id="A0A8X6P477"/>
<reference evidence="1" key="1">
    <citation type="submission" date="2020-08" db="EMBL/GenBank/DDBJ databases">
        <title>Multicomponent nature underlies the extraordinary mechanical properties of spider dragline silk.</title>
        <authorList>
            <person name="Kono N."/>
            <person name="Nakamura H."/>
            <person name="Mori M."/>
            <person name="Yoshida Y."/>
            <person name="Ohtoshi R."/>
            <person name="Malay A.D."/>
            <person name="Moran D.A.P."/>
            <person name="Tomita M."/>
            <person name="Numata K."/>
            <person name="Arakawa K."/>
        </authorList>
    </citation>
    <scope>NUCLEOTIDE SEQUENCE</scope>
</reference>
<comment type="caution">
    <text evidence="1">The sequence shown here is derived from an EMBL/GenBank/DDBJ whole genome shotgun (WGS) entry which is preliminary data.</text>
</comment>
<sequence>MSLLFHANEDHWFQFPQQGCSVLENHKIELEGQEQLFILTGLSFVGKGISFAKGILQFGLSPKYQQFLLMFITIPDVFKTSTPSRVRFPYACGRKNKSV</sequence>
<organism evidence="1 2">
    <name type="scientific">Nephila pilipes</name>
    <name type="common">Giant wood spider</name>
    <name type="synonym">Nephila maculata</name>
    <dbReference type="NCBI Taxonomy" id="299642"/>
    <lineage>
        <taxon>Eukaryota</taxon>
        <taxon>Metazoa</taxon>
        <taxon>Ecdysozoa</taxon>
        <taxon>Arthropoda</taxon>
        <taxon>Chelicerata</taxon>
        <taxon>Arachnida</taxon>
        <taxon>Araneae</taxon>
        <taxon>Araneomorphae</taxon>
        <taxon>Entelegynae</taxon>
        <taxon>Araneoidea</taxon>
        <taxon>Nephilidae</taxon>
        <taxon>Nephila</taxon>
    </lineage>
</organism>
<evidence type="ECO:0000313" key="1">
    <source>
        <dbReference type="EMBL" id="GFT45687.1"/>
    </source>
</evidence>
<keyword evidence="2" id="KW-1185">Reference proteome</keyword>
<gene>
    <name evidence="1" type="ORF">NPIL_362811</name>
</gene>
<evidence type="ECO:0000313" key="2">
    <source>
        <dbReference type="Proteomes" id="UP000887013"/>
    </source>
</evidence>
<protein>
    <submittedName>
        <fullName evidence="1">Uncharacterized protein</fullName>
    </submittedName>
</protein>
<accession>A0A8X6P477</accession>
<dbReference type="Proteomes" id="UP000887013">
    <property type="component" value="Unassembled WGS sequence"/>
</dbReference>
<proteinExistence type="predicted"/>
<dbReference type="EMBL" id="BMAW01064530">
    <property type="protein sequence ID" value="GFT45687.1"/>
    <property type="molecule type" value="Genomic_DNA"/>
</dbReference>
<name>A0A8X6P477_NEPPI</name>